<keyword evidence="2" id="KW-1185">Reference proteome</keyword>
<organism evidence="1 2">
    <name type="scientific">Mongoliitalea lutea</name>
    <dbReference type="NCBI Taxonomy" id="849756"/>
    <lineage>
        <taxon>Bacteria</taxon>
        <taxon>Pseudomonadati</taxon>
        <taxon>Bacteroidota</taxon>
        <taxon>Cytophagia</taxon>
        <taxon>Cytophagales</taxon>
        <taxon>Cyclobacteriaceae</taxon>
        <taxon>Mongoliitalea</taxon>
    </lineage>
</organism>
<dbReference type="EMBL" id="BMYF01000011">
    <property type="protein sequence ID" value="GHB39006.1"/>
    <property type="molecule type" value="Genomic_DNA"/>
</dbReference>
<reference evidence="1" key="1">
    <citation type="journal article" date="2014" name="Int. J. Syst. Evol. Microbiol.">
        <title>Complete genome sequence of Corynebacterium casei LMG S-19264T (=DSM 44701T), isolated from a smear-ripened cheese.</title>
        <authorList>
            <consortium name="US DOE Joint Genome Institute (JGI-PGF)"/>
            <person name="Walter F."/>
            <person name="Albersmeier A."/>
            <person name="Kalinowski J."/>
            <person name="Ruckert C."/>
        </authorList>
    </citation>
    <scope>NUCLEOTIDE SEQUENCE</scope>
    <source>
        <strain evidence="1">KCTC 23224</strain>
    </source>
</reference>
<evidence type="ECO:0000313" key="2">
    <source>
        <dbReference type="Proteomes" id="UP000642809"/>
    </source>
</evidence>
<comment type="caution">
    <text evidence="1">The sequence shown here is derived from an EMBL/GenBank/DDBJ whole genome shotgun (WGS) entry which is preliminary data.</text>
</comment>
<dbReference type="Proteomes" id="UP000642809">
    <property type="component" value="Unassembled WGS sequence"/>
</dbReference>
<dbReference type="AlphaFoldDB" id="A0A8J3G5W0"/>
<proteinExistence type="predicted"/>
<sequence>MKVIFVPKKAGNQFDDKYFISKLVKILFYKEAAFHFIFSFPGNKNQCPKLRA</sequence>
<reference evidence="1" key="2">
    <citation type="submission" date="2020-09" db="EMBL/GenBank/DDBJ databases">
        <authorList>
            <person name="Sun Q."/>
            <person name="Kim S."/>
        </authorList>
    </citation>
    <scope>NUCLEOTIDE SEQUENCE</scope>
    <source>
        <strain evidence="1">KCTC 23224</strain>
    </source>
</reference>
<gene>
    <name evidence="1" type="ORF">GCM10008106_20270</name>
</gene>
<evidence type="ECO:0000313" key="1">
    <source>
        <dbReference type="EMBL" id="GHB39006.1"/>
    </source>
</evidence>
<dbReference type="RefSeq" id="WP_189581682.1">
    <property type="nucleotide sequence ID" value="NZ_BMYF01000011.1"/>
</dbReference>
<name>A0A8J3G5W0_9BACT</name>
<protein>
    <submittedName>
        <fullName evidence="1">Uncharacterized protein</fullName>
    </submittedName>
</protein>
<accession>A0A8J3G5W0</accession>